<feature type="transmembrane region" description="Helical" evidence="1">
    <location>
        <begin position="38"/>
        <end position="57"/>
    </location>
</feature>
<evidence type="ECO:0000313" key="3">
    <source>
        <dbReference type="Proteomes" id="UP001165641"/>
    </source>
</evidence>
<evidence type="ECO:0000313" key="2">
    <source>
        <dbReference type="EMBL" id="MDB6177560.1"/>
    </source>
</evidence>
<feature type="transmembrane region" description="Helical" evidence="1">
    <location>
        <begin position="6"/>
        <end position="26"/>
    </location>
</feature>
<keyword evidence="1" id="KW-0812">Transmembrane</keyword>
<evidence type="ECO:0000256" key="1">
    <source>
        <dbReference type="SAM" id="Phobius"/>
    </source>
</evidence>
<organism evidence="2 3">
    <name type="scientific">Paracoccus onchidii</name>
    <dbReference type="NCBI Taxonomy" id="3017813"/>
    <lineage>
        <taxon>Bacteria</taxon>
        <taxon>Pseudomonadati</taxon>
        <taxon>Pseudomonadota</taxon>
        <taxon>Alphaproteobacteria</taxon>
        <taxon>Rhodobacterales</taxon>
        <taxon>Paracoccaceae</taxon>
        <taxon>Paracoccus</taxon>
    </lineage>
</organism>
<keyword evidence="1" id="KW-1133">Transmembrane helix</keyword>
<keyword evidence="3" id="KW-1185">Reference proteome</keyword>
<dbReference type="RefSeq" id="WP_271888679.1">
    <property type="nucleotide sequence ID" value="NZ_JAQBIE010000009.1"/>
</dbReference>
<sequence>MAEFTLNPVVATLIFCVACLSGYQYRRVWKKEGPRYQYWLFGVIAALGLGLLAFIPLDLPG</sequence>
<keyword evidence="1" id="KW-0472">Membrane</keyword>
<comment type="caution">
    <text evidence="2">The sequence shown here is derived from an EMBL/GenBank/DDBJ whole genome shotgun (WGS) entry which is preliminary data.</text>
</comment>
<accession>A0ABT4ZE32</accession>
<gene>
    <name evidence="2" type="ORF">PAF17_08540</name>
</gene>
<name>A0ABT4ZE32_9RHOB</name>
<dbReference type="EMBL" id="JAQBIE010000009">
    <property type="protein sequence ID" value="MDB6177560.1"/>
    <property type="molecule type" value="Genomic_DNA"/>
</dbReference>
<proteinExistence type="predicted"/>
<reference evidence="2" key="1">
    <citation type="submission" date="2022-12" db="EMBL/GenBank/DDBJ databases">
        <title>Paracoccus onchidii sp. nov., isolated from a marine invertebrate from the South China Sea.</title>
        <authorList>
            <person name="Xu S."/>
            <person name="Liu Z."/>
            <person name="Xu Y."/>
        </authorList>
    </citation>
    <scope>NUCLEOTIDE SEQUENCE</scope>
    <source>
        <strain evidence="2">Z330</strain>
    </source>
</reference>
<dbReference type="Proteomes" id="UP001165641">
    <property type="component" value="Unassembled WGS sequence"/>
</dbReference>
<protein>
    <submittedName>
        <fullName evidence="2">Uncharacterized protein</fullName>
    </submittedName>
</protein>